<feature type="chain" id="PRO_5007281813" description="Outer membrane protein beta-barrel domain-containing protein" evidence="1">
    <location>
        <begin position="19"/>
        <end position="97"/>
    </location>
</feature>
<dbReference type="Gene3D" id="2.40.160.20">
    <property type="match status" value="1"/>
</dbReference>
<evidence type="ECO:0000313" key="3">
    <source>
        <dbReference type="Proteomes" id="UP000073601"/>
    </source>
</evidence>
<dbReference type="SUPFAM" id="SSF56925">
    <property type="entry name" value="OMPA-like"/>
    <property type="match status" value="1"/>
</dbReference>
<reference evidence="3" key="1">
    <citation type="submission" date="2016-02" db="EMBL/GenBank/DDBJ databases">
        <authorList>
            <person name="Rodrigo-Torres Lidia"/>
            <person name="Arahal R.David."/>
        </authorList>
    </citation>
    <scope>NUCLEOTIDE SEQUENCE [LARGE SCALE GENOMIC DNA]</scope>
    <source>
        <strain evidence="3">CECT 8713</strain>
    </source>
</reference>
<proteinExistence type="predicted"/>
<sequence length="97" mass="10563">MNKMTIALVVALSAPSFASETSDNTYLFGGYKGGDRSGFNLGAGYQFNNNLAIEASYAYGGDESFYEFEGNNGTYRTKINVTNTYMMSSPSSDAWWG</sequence>
<dbReference type="AlphaFoldDB" id="A0A128EZA2"/>
<evidence type="ECO:0000256" key="1">
    <source>
        <dbReference type="SAM" id="SignalP"/>
    </source>
</evidence>
<protein>
    <recommendedName>
        <fullName evidence="4">Outer membrane protein beta-barrel domain-containing protein</fullName>
    </recommendedName>
</protein>
<dbReference type="Proteomes" id="UP000073601">
    <property type="component" value="Unassembled WGS sequence"/>
</dbReference>
<dbReference type="InterPro" id="IPR011250">
    <property type="entry name" value="OMP/PagP_B-barrel"/>
</dbReference>
<name>A0A128EZA2_9GAMM</name>
<dbReference type="EMBL" id="FIZY01000006">
    <property type="protein sequence ID" value="CZF79494.1"/>
    <property type="molecule type" value="Genomic_DNA"/>
</dbReference>
<feature type="signal peptide" evidence="1">
    <location>
        <begin position="1"/>
        <end position="18"/>
    </location>
</feature>
<evidence type="ECO:0000313" key="2">
    <source>
        <dbReference type="EMBL" id="CZF79494.1"/>
    </source>
</evidence>
<dbReference type="OrthoDB" id="5786186at2"/>
<accession>A0A128EZA2</accession>
<keyword evidence="1" id="KW-0732">Signal</keyword>
<keyword evidence="3" id="KW-1185">Reference proteome</keyword>
<gene>
    <name evidence="2" type="ORF">GMA8713_01000</name>
</gene>
<evidence type="ECO:0008006" key="4">
    <source>
        <dbReference type="Google" id="ProtNLM"/>
    </source>
</evidence>
<dbReference type="RefSeq" id="WP_062706441.1">
    <property type="nucleotide sequence ID" value="NZ_CAWRCI010000006.1"/>
</dbReference>
<organism evidence="2 3">
    <name type="scientific">Grimontia marina</name>
    <dbReference type="NCBI Taxonomy" id="646534"/>
    <lineage>
        <taxon>Bacteria</taxon>
        <taxon>Pseudomonadati</taxon>
        <taxon>Pseudomonadota</taxon>
        <taxon>Gammaproteobacteria</taxon>
        <taxon>Vibrionales</taxon>
        <taxon>Vibrionaceae</taxon>
        <taxon>Grimontia</taxon>
    </lineage>
</organism>